<organism evidence="3 4">
    <name type="scientific">Candidatus Roizmanbacteria bacterium CG2_30_33_16</name>
    <dbReference type="NCBI Taxonomy" id="1805340"/>
    <lineage>
        <taxon>Bacteria</taxon>
        <taxon>Candidatus Roizmaniibacteriota</taxon>
    </lineage>
</organism>
<gene>
    <name evidence="3" type="ORF">AUK04_02580</name>
</gene>
<dbReference type="PANTHER" id="PTHR34136">
    <property type="match status" value="1"/>
</dbReference>
<keyword evidence="2" id="KW-0808">Transferase</keyword>
<protein>
    <recommendedName>
        <fullName evidence="5">Glycosyltransferase</fullName>
    </recommendedName>
</protein>
<sequence length="245" mass="28427">MKTLLGVTIDNDLKQKVLEKIFKYWDNPKGFFHVVSLNPENIVIAQNDLTYKTILNDSKIRLNDGIGIVIASRWLGIDMIDRLTGVDLMKELVEMAGKRRFHVLLIGGGAKLAESLAKCYQQKYSKSKFVGIEGTKNILSMHEKENEKIFSIVADLKPNLILVAFGSPFQEKWLWQNRDKFRGCVCMGVGQGFDVEGSRVKRAPMWIQKIGMEWLYRLLTQPWRWRRQLRLVKFIYLVMKQKIFG</sequence>
<dbReference type="CDD" id="cd06533">
    <property type="entry name" value="Glyco_transf_WecG_TagA"/>
    <property type="match status" value="1"/>
</dbReference>
<dbReference type="GO" id="GO:0016758">
    <property type="term" value="F:hexosyltransferase activity"/>
    <property type="evidence" value="ECO:0007669"/>
    <property type="project" value="TreeGrafter"/>
</dbReference>
<accession>A0A1J5HVS1</accession>
<dbReference type="Proteomes" id="UP000183758">
    <property type="component" value="Unassembled WGS sequence"/>
</dbReference>
<name>A0A1J5HVS1_9BACT</name>
<dbReference type="EMBL" id="MNZM01000063">
    <property type="protein sequence ID" value="OIP84158.1"/>
    <property type="molecule type" value="Genomic_DNA"/>
</dbReference>
<evidence type="ECO:0000256" key="2">
    <source>
        <dbReference type="ARBA" id="ARBA00022679"/>
    </source>
</evidence>
<proteinExistence type="predicted"/>
<evidence type="ECO:0000313" key="3">
    <source>
        <dbReference type="EMBL" id="OIP84158.1"/>
    </source>
</evidence>
<dbReference type="Pfam" id="PF03808">
    <property type="entry name" value="Glyco_tran_WecG"/>
    <property type="match status" value="1"/>
</dbReference>
<dbReference type="NCBIfam" id="TIGR00696">
    <property type="entry name" value="wecG_tagA_cpsF"/>
    <property type="match status" value="1"/>
</dbReference>
<keyword evidence="1" id="KW-0328">Glycosyltransferase</keyword>
<comment type="caution">
    <text evidence="3">The sequence shown here is derived from an EMBL/GenBank/DDBJ whole genome shotgun (WGS) entry which is preliminary data.</text>
</comment>
<dbReference type="PANTHER" id="PTHR34136:SF1">
    <property type="entry name" value="UDP-N-ACETYL-D-MANNOSAMINURONIC ACID TRANSFERASE"/>
    <property type="match status" value="1"/>
</dbReference>
<dbReference type="InterPro" id="IPR004629">
    <property type="entry name" value="WecG_TagA_CpsF"/>
</dbReference>
<evidence type="ECO:0000256" key="1">
    <source>
        <dbReference type="ARBA" id="ARBA00022676"/>
    </source>
</evidence>
<reference evidence="3 4" key="1">
    <citation type="journal article" date="2016" name="Environ. Microbiol.">
        <title>Genomic resolution of a cold subsurface aquifer community provides metabolic insights for novel microbes adapted to high CO concentrations.</title>
        <authorList>
            <person name="Probst A.J."/>
            <person name="Castelle C.J."/>
            <person name="Singh A."/>
            <person name="Brown C.T."/>
            <person name="Anantharaman K."/>
            <person name="Sharon I."/>
            <person name="Hug L.A."/>
            <person name="Burstein D."/>
            <person name="Emerson J.B."/>
            <person name="Thomas B.C."/>
            <person name="Banfield J.F."/>
        </authorList>
    </citation>
    <scope>NUCLEOTIDE SEQUENCE [LARGE SCALE GENOMIC DNA]</scope>
    <source>
        <strain evidence="3">CG2_30_33_16</strain>
    </source>
</reference>
<dbReference type="AlphaFoldDB" id="A0A1J5HVS1"/>
<evidence type="ECO:0000313" key="4">
    <source>
        <dbReference type="Proteomes" id="UP000183758"/>
    </source>
</evidence>
<evidence type="ECO:0008006" key="5">
    <source>
        <dbReference type="Google" id="ProtNLM"/>
    </source>
</evidence>